<gene>
    <name evidence="2" type="ordered locus">RPA2822</name>
    <name evidence="3" type="ORF">TX73_014610</name>
</gene>
<dbReference type="EMBL" id="BX572602">
    <property type="protein sequence ID" value="CAE28264.1"/>
    <property type="molecule type" value="Genomic_DNA"/>
</dbReference>
<dbReference type="AlphaFoldDB" id="Q6N5Z6"/>
<dbReference type="EMBL" id="CP116810">
    <property type="protein sequence ID" value="WCL92988.1"/>
    <property type="molecule type" value="Genomic_DNA"/>
</dbReference>
<dbReference type="RefSeq" id="WP_011158373.1">
    <property type="nucleotide sequence ID" value="NZ_CP116810.1"/>
</dbReference>
<dbReference type="eggNOG" id="ENOG50339YC">
    <property type="taxonomic scope" value="Bacteria"/>
</dbReference>
<evidence type="ECO:0000313" key="4">
    <source>
        <dbReference type="Proteomes" id="UP000001426"/>
    </source>
</evidence>
<dbReference type="InterPro" id="IPR006311">
    <property type="entry name" value="TAT_signal"/>
</dbReference>
<proteinExistence type="predicted"/>
<keyword evidence="1" id="KW-0732">Signal</keyword>
<dbReference type="Proteomes" id="UP000001426">
    <property type="component" value="Chromosome"/>
</dbReference>
<reference evidence="3" key="3">
    <citation type="submission" date="2022-12" db="EMBL/GenBank/DDBJ databases">
        <title>Complete genome sequence of Rhodopseudomonas palustris CGA0092 and corrections to the R. palustris CGA009 genome sequence.</title>
        <authorList>
            <person name="Mazny B.R."/>
            <person name="Sheff O.F."/>
            <person name="LaSarre B."/>
            <person name="McKinlay A."/>
            <person name="McKinlay J.B."/>
        </authorList>
    </citation>
    <scope>NUCLEOTIDE SEQUENCE</scope>
    <source>
        <strain evidence="3">CGA009</strain>
    </source>
</reference>
<dbReference type="PROSITE" id="PS51318">
    <property type="entry name" value="TAT"/>
    <property type="match status" value="1"/>
</dbReference>
<dbReference type="STRING" id="258594.RPA2822"/>
<evidence type="ECO:0000313" key="3">
    <source>
        <dbReference type="EMBL" id="WCL92988.1"/>
    </source>
</evidence>
<reference evidence="2 4" key="2">
    <citation type="journal article" date="2004" name="Nat. Biotechnol.">
        <title>Complete genome sequence of the metabolically versatile photosynthetic bacterium Rhodopseudomonas palustris.</title>
        <authorList>
            <person name="Larimer F.W."/>
            <person name="Chain P."/>
            <person name="Hauser L."/>
            <person name="Lamerdin J."/>
            <person name="Malfatti S."/>
            <person name="Do L."/>
            <person name="Land M.L."/>
            <person name="Pelletier D.A."/>
            <person name="Beatty J.T."/>
            <person name="Lang A.S."/>
            <person name="Tabita F.R."/>
            <person name="Gibson J.L."/>
            <person name="Hanson T.E."/>
            <person name="Bobst C."/>
            <person name="Torres J.L."/>
            <person name="Peres C."/>
            <person name="Harrison F.H."/>
            <person name="Gibson J."/>
            <person name="Harwood C.S."/>
        </authorList>
    </citation>
    <scope>NUCLEOTIDE SEQUENCE [LARGE SCALE GENOMIC DNA]</scope>
    <source>
        <strain evidence="4">ATCC BAA-98 / CGA009</strain>
        <strain evidence="2">CGA009</strain>
    </source>
</reference>
<name>Q6N5Z6_RHOPA</name>
<feature type="signal peptide" evidence="1">
    <location>
        <begin position="1"/>
        <end position="26"/>
    </location>
</feature>
<sequence length="184" mass="19353">MLIRRSAFASLAYLAAAVALPAAALAQAPAQPSPAAPAKPAAADPAALLTRLYKAAAKDNAGGAFVNNAKERGKYLSKLLAALWTKAEAKVPQGEIGPIDFDPVSNSQDPDIKSFVIKAESQDDARATLAVALIGSQPRKVAADSVIRYALVRDGTSWRIDDIRGSVDGQTWSVRQMLEASLKN</sequence>
<evidence type="ECO:0000313" key="2">
    <source>
        <dbReference type="EMBL" id="CAE28264.1"/>
    </source>
</evidence>
<evidence type="ECO:0000256" key="1">
    <source>
        <dbReference type="SAM" id="SignalP"/>
    </source>
</evidence>
<feature type="chain" id="PRO_5042808978" evidence="1">
    <location>
        <begin position="27"/>
        <end position="184"/>
    </location>
</feature>
<reference evidence="3" key="1">
    <citation type="submission" date="2003-07" db="EMBL/GenBank/DDBJ databases">
        <authorList>
            <consortium name="Rhodopseudomonas genome consortium"/>
            <person name="Larimer F."/>
            <person name="Harwood C."/>
        </authorList>
    </citation>
    <scope>NUCLEOTIDE SEQUENCE</scope>
    <source>
        <strain evidence="3">CGA009</strain>
    </source>
</reference>
<accession>Q6N5Z6</accession>
<dbReference type="GeneID" id="66893899"/>
<protein>
    <submittedName>
        <fullName evidence="3">DUF3828 domain-containing protein</fullName>
    </submittedName>
</protein>
<dbReference type="HOGENOM" id="CLU_1560011_0_0_5"/>
<keyword evidence="4" id="KW-1185">Reference proteome</keyword>
<dbReference type="KEGG" id="rpa:TX73_014610"/>
<organism evidence="2">
    <name type="scientific">Rhodopseudomonas palustris (strain ATCC BAA-98 / CGA009)</name>
    <dbReference type="NCBI Taxonomy" id="258594"/>
    <lineage>
        <taxon>Bacteria</taxon>
        <taxon>Pseudomonadati</taxon>
        <taxon>Pseudomonadota</taxon>
        <taxon>Alphaproteobacteria</taxon>
        <taxon>Hyphomicrobiales</taxon>
        <taxon>Nitrobacteraceae</taxon>
        <taxon>Rhodopseudomonas</taxon>
    </lineage>
</organism>